<dbReference type="EMBL" id="LJRO01000194">
    <property type="protein sequence ID" value="KPZ00620.1"/>
    <property type="molecule type" value="Genomic_DNA"/>
</dbReference>
<comment type="caution">
    <text evidence="1">The sequence shown here is derived from an EMBL/GenBank/DDBJ whole genome shotgun (WGS) entry which is preliminary data.</text>
</comment>
<dbReference type="Proteomes" id="UP000050523">
    <property type="component" value="Unassembled WGS sequence"/>
</dbReference>
<dbReference type="AlphaFoldDB" id="A0AA40TUW0"/>
<evidence type="ECO:0000313" key="2">
    <source>
        <dbReference type="Proteomes" id="UP000050523"/>
    </source>
</evidence>
<sequence length="447" mass="49778">MPCAQGLFDRLVEQALSTEPAAGIQVQTSGLRACCLSRAQKIGKQVVIAKPVALLVQRHEKHLMRLQVAQYFAAVMGVPRRIAQLGAKTLQTGSVVQKSLNIGWQAVDHFFKQVLANQYLTATQRLRQGAFVVSFGSCQQPESQTGHPAFAALNEALQRLAVQRTTWPGQHGNGLRMGQAQVLFIDFKQLPGQTQTCKVPLRTLPTGDHHNQADRQVVEEELQTAVKHRALSQVVIIQHQQQRFAQQQMQGQLVEQAVEPFFECERLMTLTHLHQPHRLGAQLWKQLLKASQKPLQKTARVAVACAQSEPHVLPFTRQPLTELDCQRTLAETGRGAHQQQPTAQPLVEALAQAGTGNVTFGKWWAKKTPLQRRNRAVCEPLHSGQISHGRLVWGSVFRHRGVRRLAVKSALLKVHHRKDCNKIPTAYKADTQAQKSPIQGAFLCIGH</sequence>
<reference evidence="1 2" key="1">
    <citation type="submission" date="2015-09" db="EMBL/GenBank/DDBJ databases">
        <title>Genome announcement of multiple Pseudomonas syringae strains.</title>
        <authorList>
            <person name="Thakur S."/>
            <person name="Wang P.W."/>
            <person name="Gong Y."/>
            <person name="Weir B.S."/>
            <person name="Guttman D.S."/>
        </authorList>
    </citation>
    <scope>NUCLEOTIDE SEQUENCE [LARGE SCALE GENOMIC DNA]</scope>
    <source>
        <strain evidence="1 2">ICMP9151</strain>
    </source>
</reference>
<proteinExistence type="predicted"/>
<protein>
    <submittedName>
        <fullName evidence="1">Uncharacterized protein</fullName>
    </submittedName>
</protein>
<evidence type="ECO:0000313" key="1">
    <source>
        <dbReference type="EMBL" id="KPZ00620.1"/>
    </source>
</evidence>
<name>A0AA40TUW0_9PSED</name>
<gene>
    <name evidence="1" type="ORF">ALO43_05488</name>
</gene>
<organism evidence="1 2">
    <name type="scientific">Pseudomonas tremae</name>
    <dbReference type="NCBI Taxonomy" id="200454"/>
    <lineage>
        <taxon>Bacteria</taxon>
        <taxon>Pseudomonadati</taxon>
        <taxon>Pseudomonadota</taxon>
        <taxon>Gammaproteobacteria</taxon>
        <taxon>Pseudomonadales</taxon>
        <taxon>Pseudomonadaceae</taxon>
        <taxon>Pseudomonas</taxon>
    </lineage>
</organism>
<accession>A0AA40TUW0</accession>